<dbReference type="OrthoDB" id="3934656at2759"/>
<evidence type="ECO:0008006" key="16">
    <source>
        <dbReference type="Google" id="ProtNLM"/>
    </source>
</evidence>
<evidence type="ECO:0000313" key="14">
    <source>
        <dbReference type="EMBL" id="GAU97057.1"/>
    </source>
</evidence>
<evidence type="ECO:0000256" key="10">
    <source>
        <dbReference type="ARBA" id="ARBA00023004"/>
    </source>
</evidence>
<dbReference type="GO" id="GO:0005789">
    <property type="term" value="C:endoplasmic reticulum membrane"/>
    <property type="evidence" value="ECO:0007669"/>
    <property type="project" value="UniProtKB-SubCell"/>
</dbReference>
<evidence type="ECO:0000256" key="8">
    <source>
        <dbReference type="ARBA" id="ARBA00022848"/>
    </source>
</evidence>
<dbReference type="GO" id="GO:0016712">
    <property type="term" value="F:oxidoreductase activity, acting on paired donors, with incorporation or reduction of molecular oxygen, reduced flavin or flavoprotein as one donor, and incorporation of one atom of oxygen"/>
    <property type="evidence" value="ECO:0007669"/>
    <property type="project" value="InterPro"/>
</dbReference>
<organism evidence="14 15">
    <name type="scientific">Ramazzottius varieornatus</name>
    <name type="common">Water bear</name>
    <name type="synonym">Tardigrade</name>
    <dbReference type="NCBI Taxonomy" id="947166"/>
    <lineage>
        <taxon>Eukaryota</taxon>
        <taxon>Metazoa</taxon>
        <taxon>Ecdysozoa</taxon>
        <taxon>Tardigrada</taxon>
        <taxon>Eutardigrada</taxon>
        <taxon>Parachela</taxon>
        <taxon>Hypsibioidea</taxon>
        <taxon>Ramazzottiidae</taxon>
        <taxon>Ramazzottius</taxon>
    </lineage>
</organism>
<comment type="subcellular location">
    <subcellularLocation>
        <location evidence="3">Endoplasmic reticulum membrane</location>
        <topology evidence="3">Peripheral membrane protein</topology>
    </subcellularLocation>
    <subcellularLocation>
        <location evidence="2">Microsome membrane</location>
        <topology evidence="2">Peripheral membrane protein</topology>
    </subcellularLocation>
</comment>
<dbReference type="AlphaFoldDB" id="A0A1D1VBC9"/>
<evidence type="ECO:0000256" key="1">
    <source>
        <dbReference type="ARBA" id="ARBA00001971"/>
    </source>
</evidence>
<comment type="similarity">
    <text evidence="4">Belongs to the cytochrome P450 family.</text>
</comment>
<evidence type="ECO:0000256" key="9">
    <source>
        <dbReference type="ARBA" id="ARBA00023002"/>
    </source>
</evidence>
<dbReference type="PRINTS" id="PR00463">
    <property type="entry name" value="EP450I"/>
</dbReference>
<keyword evidence="7" id="KW-0256">Endoplasmic reticulum</keyword>
<evidence type="ECO:0000256" key="7">
    <source>
        <dbReference type="ARBA" id="ARBA00022824"/>
    </source>
</evidence>
<dbReference type="GO" id="GO:0020037">
    <property type="term" value="F:heme binding"/>
    <property type="evidence" value="ECO:0007669"/>
    <property type="project" value="InterPro"/>
</dbReference>
<dbReference type="PRINTS" id="PR00385">
    <property type="entry name" value="P450"/>
</dbReference>
<dbReference type="InterPro" id="IPR002401">
    <property type="entry name" value="Cyt_P450_E_grp-I"/>
</dbReference>
<dbReference type="PANTHER" id="PTHR24300">
    <property type="entry name" value="CYTOCHROME P450 508A4-RELATED"/>
    <property type="match status" value="1"/>
</dbReference>
<evidence type="ECO:0000256" key="13">
    <source>
        <dbReference type="PIRSR" id="PIRSR602401-1"/>
    </source>
</evidence>
<dbReference type="GO" id="GO:0006805">
    <property type="term" value="P:xenobiotic metabolic process"/>
    <property type="evidence" value="ECO:0007669"/>
    <property type="project" value="TreeGrafter"/>
</dbReference>
<dbReference type="SUPFAM" id="SSF48264">
    <property type="entry name" value="Cytochrome P450"/>
    <property type="match status" value="1"/>
</dbReference>
<sequence length="339" mass="38430">NNISQLNGQTFCTTQIIRTTIGNLLASILFGERFDYDDPETHAFFNKMNAVVRYFGPCGILNIFPVLRHIPSIAASFRLVTDALDGAGQYINRLIKHRGGSTYPRTVFDYTDAFLNAQDKEREMFGKPKLFTDQQYMGSARELFFTGYDTTTSTLRWIFLYIGLNPAAQARIQQEIDAVVGSGRLPTWEDQKSMPFTTACIYEVQRLANIAPLSLPHRAIDDTELGGYFIPKDAWIFTNMWSVHRDESKWEDATVFRPERFLTADGKELVLPNHFIPYSIGKRSCPGESLAKMALFLIFASVLQRFSLSVDKPESVDMSPVNGITLDTHEYFLTAVPRT</sequence>
<dbReference type="PANTHER" id="PTHR24300:SF375">
    <property type="entry name" value="CYTOCHROME P450 FAMILY"/>
    <property type="match status" value="1"/>
</dbReference>
<dbReference type="EMBL" id="BDGG01000004">
    <property type="protein sequence ID" value="GAU97057.1"/>
    <property type="molecule type" value="Genomic_DNA"/>
</dbReference>
<evidence type="ECO:0000256" key="2">
    <source>
        <dbReference type="ARBA" id="ARBA00004174"/>
    </source>
</evidence>
<evidence type="ECO:0000256" key="5">
    <source>
        <dbReference type="ARBA" id="ARBA00022617"/>
    </source>
</evidence>
<dbReference type="InterPro" id="IPR036396">
    <property type="entry name" value="Cyt_P450_sf"/>
</dbReference>
<name>A0A1D1VBC9_RAMVA</name>
<keyword evidence="15" id="KW-1185">Reference proteome</keyword>
<keyword evidence="10 13" id="KW-0408">Iron</keyword>
<evidence type="ECO:0000256" key="3">
    <source>
        <dbReference type="ARBA" id="ARBA00004406"/>
    </source>
</evidence>
<dbReference type="InterPro" id="IPR050182">
    <property type="entry name" value="Cytochrome_P450_fam2"/>
</dbReference>
<comment type="caution">
    <text evidence="14">The sequence shown here is derived from an EMBL/GenBank/DDBJ whole genome shotgun (WGS) entry which is preliminary data.</text>
</comment>
<protein>
    <recommendedName>
        <fullName evidence="16">Cytochrome P450</fullName>
    </recommendedName>
</protein>
<evidence type="ECO:0000256" key="4">
    <source>
        <dbReference type="ARBA" id="ARBA00010617"/>
    </source>
</evidence>
<evidence type="ECO:0000313" key="15">
    <source>
        <dbReference type="Proteomes" id="UP000186922"/>
    </source>
</evidence>
<comment type="cofactor">
    <cofactor evidence="1 13">
        <name>heme</name>
        <dbReference type="ChEBI" id="CHEBI:30413"/>
    </cofactor>
</comment>
<dbReference type="GO" id="GO:0006082">
    <property type="term" value="P:organic acid metabolic process"/>
    <property type="evidence" value="ECO:0007669"/>
    <property type="project" value="TreeGrafter"/>
</dbReference>
<keyword evidence="12" id="KW-0472">Membrane</keyword>
<keyword evidence="6 13" id="KW-0479">Metal-binding</keyword>
<proteinExistence type="inferred from homology"/>
<gene>
    <name evidence="14" type="primary">RvY_08416-1</name>
    <name evidence="14" type="synonym">RvY_08416.1</name>
    <name evidence="14" type="ORF">RvY_08416</name>
</gene>
<evidence type="ECO:0000256" key="11">
    <source>
        <dbReference type="ARBA" id="ARBA00023033"/>
    </source>
</evidence>
<dbReference type="PRINTS" id="PR01686">
    <property type="entry name" value="EP450ICYP2D"/>
</dbReference>
<dbReference type="GO" id="GO:0005506">
    <property type="term" value="F:iron ion binding"/>
    <property type="evidence" value="ECO:0007669"/>
    <property type="project" value="InterPro"/>
</dbReference>
<keyword evidence="11" id="KW-0503">Monooxygenase</keyword>
<keyword evidence="8" id="KW-0492">Microsome</keyword>
<dbReference type="STRING" id="947166.A0A1D1VBC9"/>
<evidence type="ECO:0000256" key="6">
    <source>
        <dbReference type="ARBA" id="ARBA00022723"/>
    </source>
</evidence>
<feature type="binding site" description="axial binding residue" evidence="13">
    <location>
        <position position="285"/>
    </location>
    <ligand>
        <name>heme</name>
        <dbReference type="ChEBI" id="CHEBI:30413"/>
    </ligand>
    <ligandPart>
        <name>Fe</name>
        <dbReference type="ChEBI" id="CHEBI:18248"/>
    </ligandPart>
</feature>
<dbReference type="Pfam" id="PF00067">
    <property type="entry name" value="p450"/>
    <property type="match status" value="1"/>
</dbReference>
<dbReference type="Gene3D" id="1.10.630.10">
    <property type="entry name" value="Cytochrome P450"/>
    <property type="match status" value="1"/>
</dbReference>
<feature type="non-terminal residue" evidence="14">
    <location>
        <position position="1"/>
    </location>
</feature>
<dbReference type="InterPro" id="IPR008069">
    <property type="entry name" value="Cyt_P450_E_grp-I_CYP2D-like"/>
</dbReference>
<keyword evidence="5 13" id="KW-0349">Heme</keyword>
<dbReference type="InterPro" id="IPR001128">
    <property type="entry name" value="Cyt_P450"/>
</dbReference>
<dbReference type="FunFam" id="1.10.630.10:FF:000238">
    <property type="entry name" value="Cytochrome P450 2A6"/>
    <property type="match status" value="1"/>
</dbReference>
<reference evidence="14 15" key="1">
    <citation type="journal article" date="2016" name="Nat. Commun.">
        <title>Extremotolerant tardigrade genome and improved radiotolerance of human cultured cells by tardigrade-unique protein.</title>
        <authorList>
            <person name="Hashimoto T."/>
            <person name="Horikawa D.D."/>
            <person name="Saito Y."/>
            <person name="Kuwahara H."/>
            <person name="Kozuka-Hata H."/>
            <person name="Shin-I T."/>
            <person name="Minakuchi Y."/>
            <person name="Ohishi K."/>
            <person name="Motoyama A."/>
            <person name="Aizu T."/>
            <person name="Enomoto A."/>
            <person name="Kondo K."/>
            <person name="Tanaka S."/>
            <person name="Hara Y."/>
            <person name="Koshikawa S."/>
            <person name="Sagara H."/>
            <person name="Miura T."/>
            <person name="Yokobori S."/>
            <person name="Miyagawa K."/>
            <person name="Suzuki Y."/>
            <person name="Kubo T."/>
            <person name="Oyama M."/>
            <person name="Kohara Y."/>
            <person name="Fujiyama A."/>
            <person name="Arakawa K."/>
            <person name="Katayama T."/>
            <person name="Toyoda A."/>
            <person name="Kunieda T."/>
        </authorList>
    </citation>
    <scope>NUCLEOTIDE SEQUENCE [LARGE SCALE GENOMIC DNA]</scope>
    <source>
        <strain evidence="14 15">YOKOZUNA-1</strain>
    </source>
</reference>
<dbReference type="Proteomes" id="UP000186922">
    <property type="component" value="Unassembled WGS sequence"/>
</dbReference>
<keyword evidence="9" id="KW-0560">Oxidoreductase</keyword>
<accession>A0A1D1VBC9</accession>
<evidence type="ECO:0000256" key="12">
    <source>
        <dbReference type="ARBA" id="ARBA00023136"/>
    </source>
</evidence>